<sequence length="205" mass="21929">MAERARRPHRPAPHADLTALIDAAGGSMPQSRAEIASATAAVLVRVGREPSGDDDRFVSLADRVGLDTLAELWRDADPVSLPGALWALYLLRQWCRSSAEEIGRLWRAGEPVAAADAVVAGVADYVDVESVTRVADDVLTGAYRGDFAVALERAAALFRVIAAGRRELAVDGEHGRAELDLAGRNERAAGDLAAAARLWRDGRLR</sequence>
<organism evidence="1 2">
    <name type="scientific">Jatrophihabitans cynanchi</name>
    <dbReference type="NCBI Taxonomy" id="2944128"/>
    <lineage>
        <taxon>Bacteria</taxon>
        <taxon>Bacillati</taxon>
        <taxon>Actinomycetota</taxon>
        <taxon>Actinomycetes</taxon>
        <taxon>Jatrophihabitantales</taxon>
        <taxon>Jatrophihabitantaceae</taxon>
        <taxon>Jatrophihabitans</taxon>
    </lineage>
</organism>
<gene>
    <name evidence="1" type="ORF">M6B22_01165</name>
</gene>
<dbReference type="RefSeq" id="WP_269443930.1">
    <property type="nucleotide sequence ID" value="NZ_CP097463.1"/>
</dbReference>
<dbReference type="EMBL" id="CP097463">
    <property type="protein sequence ID" value="WAX57391.1"/>
    <property type="molecule type" value="Genomic_DNA"/>
</dbReference>
<protein>
    <submittedName>
        <fullName evidence="1">Uncharacterized protein</fullName>
    </submittedName>
</protein>
<proteinExistence type="predicted"/>
<dbReference type="Proteomes" id="UP001164693">
    <property type="component" value="Chromosome"/>
</dbReference>
<reference evidence="1" key="1">
    <citation type="submission" date="2022-05" db="EMBL/GenBank/DDBJ databases">
        <title>Jatrophihabitans sp. SB3-54 whole genome sequence.</title>
        <authorList>
            <person name="Suh M.K."/>
            <person name="Eom M.K."/>
            <person name="Kim J.S."/>
            <person name="Kim H.S."/>
            <person name="Do H.E."/>
            <person name="Shin Y.K."/>
            <person name="Lee J.-S."/>
        </authorList>
    </citation>
    <scope>NUCLEOTIDE SEQUENCE</scope>
    <source>
        <strain evidence="1">SB3-54</strain>
    </source>
</reference>
<evidence type="ECO:0000313" key="1">
    <source>
        <dbReference type="EMBL" id="WAX57391.1"/>
    </source>
</evidence>
<evidence type="ECO:0000313" key="2">
    <source>
        <dbReference type="Proteomes" id="UP001164693"/>
    </source>
</evidence>
<name>A0ABY7K247_9ACTN</name>
<keyword evidence="2" id="KW-1185">Reference proteome</keyword>
<accession>A0ABY7K247</accession>